<accession>A0A1I4V119</accession>
<name>A0A1I4V119_9GAMM</name>
<sequence>MNLRSLGPGLAMLVASAQIGATTIEVSTPFDQFGEDATKCSLREAVQAANTNATFGGCPAGSSADIITFQGFSNHFTLSRPGRDEDANATGDLDVDGSGAIVFVGNGSGKTIIDGDGVDRVFDLDCRSDMNVQFNSLTIVSGDAGNSNGGGIYDCAGALSLYQVHMSENSANQGGALTIASSPIAGNVTVTRSAFTRNHALTGPGSAIRHGGNDLLKLTNTTLSENDATGSGALYAEGDVALKNVTVAYNTGASTGGVYIAGGTARFDNSIFSDNVNRNTSSSTAVDLRCVPTALSDGYNLWKNGVCTFAVNRATDLAGTDPLLGTLADAGRSRPVHVLLPGSPALNSGAPTPNDGSTGHCDAYDQRGIQRQQCDRGAFEGRVDYAVNSTADSPDSNPGNGVCQSAIGGCTLRAALMEAGAQDVPIVITIPEGIYNVNIPGEDEDLGVTGDLDIIALEGEGRILIGQGPDRTVIRGSGVERVFDLDGSSLYRSAVGLFGMRIEGGDTVHTGDDGSAWNGGGARFSFPRMLTIDQVWFDRNASGSSGGGLHVLQGSGPVRITRSAFTRNYAVRDGGGMSLGQGKDMAVSNSLFADNLADYYGGGLDVYNTGTGRVDLSWITVTGNYAGRQGGGVSFGGGETLGAALITGNNDGLSFHAPDCLTRSEGVASSGYILIGAVSDADCVLTGDPTGNQIGVAINLSQVSMAGSDIPYAAPKPGSIAVGAVSATRCRDGSGRYLNADQLDLARPVNNACTIGAIEGTSDLIFANGIDDSYAGE</sequence>
<dbReference type="AlphaFoldDB" id="A0A1I4V119"/>
<dbReference type="RefSeq" id="WP_092403858.1">
    <property type="nucleotide sequence ID" value="NZ_FOVF01000001.1"/>
</dbReference>
<dbReference type="NCBIfam" id="NF041518">
    <property type="entry name" value="choice_anch_Q"/>
    <property type="match status" value="1"/>
</dbReference>
<reference evidence="1 2" key="1">
    <citation type="submission" date="2016-10" db="EMBL/GenBank/DDBJ databases">
        <authorList>
            <person name="de Groot N.N."/>
        </authorList>
    </citation>
    <scope>NUCLEOTIDE SEQUENCE [LARGE SCALE GENOMIC DNA]</scope>
    <source>
        <strain evidence="1 2">CGMCC 1.7659</strain>
    </source>
</reference>
<proteinExistence type="predicted"/>
<dbReference type="EMBL" id="FOVF01000001">
    <property type="protein sequence ID" value="SFM94924.1"/>
    <property type="molecule type" value="Genomic_DNA"/>
</dbReference>
<evidence type="ECO:0000313" key="2">
    <source>
        <dbReference type="Proteomes" id="UP000198575"/>
    </source>
</evidence>
<organism evidence="1 2">
    <name type="scientific">Dokdonella immobilis</name>
    <dbReference type="NCBI Taxonomy" id="578942"/>
    <lineage>
        <taxon>Bacteria</taxon>
        <taxon>Pseudomonadati</taxon>
        <taxon>Pseudomonadota</taxon>
        <taxon>Gammaproteobacteria</taxon>
        <taxon>Lysobacterales</taxon>
        <taxon>Rhodanobacteraceae</taxon>
        <taxon>Dokdonella</taxon>
    </lineage>
</organism>
<protein>
    <submittedName>
        <fullName evidence="1">CSLREA domain-containing protein</fullName>
    </submittedName>
</protein>
<dbReference type="STRING" id="578942.SAMN05216289_10117"/>
<dbReference type="OrthoDB" id="5956784at2"/>
<evidence type="ECO:0000313" key="1">
    <source>
        <dbReference type="EMBL" id="SFM94924.1"/>
    </source>
</evidence>
<keyword evidence="2" id="KW-1185">Reference proteome</keyword>
<dbReference type="Proteomes" id="UP000198575">
    <property type="component" value="Unassembled WGS sequence"/>
</dbReference>
<dbReference type="InterPro" id="IPR011050">
    <property type="entry name" value="Pectin_lyase_fold/virulence"/>
</dbReference>
<dbReference type="SUPFAM" id="SSF51126">
    <property type="entry name" value="Pectin lyase-like"/>
    <property type="match status" value="2"/>
</dbReference>
<gene>
    <name evidence="1" type="ORF">SAMN05216289_10117</name>
</gene>
<dbReference type="InterPro" id="IPR059226">
    <property type="entry name" value="Choice_anch_Q_dom"/>
</dbReference>